<gene>
    <name evidence="7" type="ORF">EQP59_07910</name>
</gene>
<dbReference type="PANTHER" id="PTHR10363">
    <property type="entry name" value="BLEOMYCIN HYDROLASE"/>
    <property type="match status" value="1"/>
</dbReference>
<evidence type="ECO:0000256" key="4">
    <source>
        <dbReference type="PIRNR" id="PIRNR005700"/>
    </source>
</evidence>
<dbReference type="GO" id="GO:0005737">
    <property type="term" value="C:cytoplasm"/>
    <property type="evidence" value="ECO:0007669"/>
    <property type="project" value="TreeGrafter"/>
</dbReference>
<feature type="active site" evidence="5">
    <location>
        <position position="325"/>
    </location>
</feature>
<proteinExistence type="inferred from homology"/>
<evidence type="ECO:0000256" key="1">
    <source>
        <dbReference type="ARBA" id="ARBA00022670"/>
    </source>
</evidence>
<dbReference type="Gene3D" id="3.90.70.10">
    <property type="entry name" value="Cysteine proteinases"/>
    <property type="match status" value="1"/>
</dbReference>
<dbReference type="SUPFAM" id="SSF54001">
    <property type="entry name" value="Cysteine proteinases"/>
    <property type="match status" value="1"/>
</dbReference>
<keyword evidence="4 7" id="KW-0031">Aminopeptidase</keyword>
<feature type="active site" evidence="5">
    <location>
        <position position="58"/>
    </location>
</feature>
<dbReference type="PROSITE" id="PS00139">
    <property type="entry name" value="THIOL_PROTEASE_CYS"/>
    <property type="match status" value="1"/>
</dbReference>
<evidence type="ECO:0000256" key="3">
    <source>
        <dbReference type="ARBA" id="ARBA00022807"/>
    </source>
</evidence>
<dbReference type="GO" id="GO:0006508">
    <property type="term" value="P:proteolysis"/>
    <property type="evidence" value="ECO:0007669"/>
    <property type="project" value="UniProtKB-KW"/>
</dbReference>
<accession>A0A3R5UWA6</accession>
<evidence type="ECO:0000256" key="5">
    <source>
        <dbReference type="PIRSR" id="PIRSR005700-1"/>
    </source>
</evidence>
<evidence type="ECO:0000313" key="8">
    <source>
        <dbReference type="Proteomes" id="UP000287701"/>
    </source>
</evidence>
<comment type="similarity">
    <text evidence="4">Belongs to the peptidase C1 family.</text>
</comment>
<dbReference type="PANTHER" id="PTHR10363:SF2">
    <property type="entry name" value="BLEOMYCIN HYDROLASE"/>
    <property type="match status" value="1"/>
</dbReference>
<name>A0A3R5UWA6_ORNRH</name>
<dbReference type="GO" id="GO:0043418">
    <property type="term" value="P:homocysteine catabolic process"/>
    <property type="evidence" value="ECO:0007669"/>
    <property type="project" value="TreeGrafter"/>
</dbReference>
<dbReference type="RefSeq" id="WP_128501702.1">
    <property type="nucleotide sequence ID" value="NZ_CP035107.1"/>
</dbReference>
<dbReference type="AlphaFoldDB" id="A0A3R5UWA6"/>
<dbReference type="InterPro" id="IPR004134">
    <property type="entry name" value="Peptidase_C1B"/>
</dbReference>
<evidence type="ECO:0000256" key="6">
    <source>
        <dbReference type="SAM" id="SignalP"/>
    </source>
</evidence>
<dbReference type="GO" id="GO:0070005">
    <property type="term" value="F:cysteine-type aminopeptidase activity"/>
    <property type="evidence" value="ECO:0007669"/>
    <property type="project" value="InterPro"/>
</dbReference>
<dbReference type="EMBL" id="CP035107">
    <property type="protein sequence ID" value="QAR31266.1"/>
    <property type="molecule type" value="Genomic_DNA"/>
</dbReference>
<sequence>MKKMFLSLLVGVSVSALAQEDLINSLKNNRSLINGFVFTPVKVNDATSVKNQGKSGTCWSYSGNSFLESEMLRKGRPAVDLAEIYTARNTYIDKAKNYVRMQGNVNWGDGGELHDVINAYKKYGALPQEAYEGLKNGEKINNFSEMQAGLKGYLDGIIESKKLSKNWLEGVTAILDAYLGKVPETFTYKGKSYTPKTFAQEVVALDPNDYIEMVSLNDEPKFEYVFFPVPDNWSFDYAYNIPMDDITKVIDYAIEKGYTVGWATDVTEKYFSWANGVAYVPEKRYEDMSERERQSLFSTPPTKEREITPEMRQEAFDNYETTDDHGMHIVGLAKDQNGKEYYIVKNSWGMSNDYQGYLYVSKNYVKYKTTALLVNKAGVPKSILKK</sequence>
<keyword evidence="6" id="KW-0732">Signal</keyword>
<evidence type="ECO:0000256" key="2">
    <source>
        <dbReference type="ARBA" id="ARBA00022801"/>
    </source>
</evidence>
<keyword evidence="1 4" id="KW-0645">Protease</keyword>
<reference evidence="7 8" key="1">
    <citation type="submission" date="2019-01" db="EMBL/GenBank/DDBJ databases">
        <title>Whole Genome of Ornithobacterium rhinotracheale FARPER-174b.</title>
        <authorList>
            <person name="Tataje-Lavanda L.A."/>
            <person name="Montalvan A."/>
            <person name="Montesinos R."/>
            <person name="Zimic M."/>
            <person name="Fernandez-Sanchez M."/>
            <person name="Fernandez-Diaz M."/>
        </authorList>
    </citation>
    <scope>NUCLEOTIDE SEQUENCE [LARGE SCALE GENOMIC DNA]</scope>
    <source>
        <strain evidence="7 8">FARPER-174b</strain>
    </source>
</reference>
<protein>
    <recommendedName>
        <fullName evidence="4">Aminopeptidase</fullName>
    </recommendedName>
</protein>
<dbReference type="InterPro" id="IPR000169">
    <property type="entry name" value="Pept_cys_AS"/>
</dbReference>
<organism evidence="7 8">
    <name type="scientific">Ornithobacterium rhinotracheale</name>
    <dbReference type="NCBI Taxonomy" id="28251"/>
    <lineage>
        <taxon>Bacteria</taxon>
        <taxon>Pseudomonadati</taxon>
        <taxon>Bacteroidota</taxon>
        <taxon>Flavobacteriia</taxon>
        <taxon>Flavobacteriales</taxon>
        <taxon>Weeksellaceae</taxon>
        <taxon>Ornithobacterium</taxon>
    </lineage>
</organism>
<dbReference type="GO" id="GO:0009636">
    <property type="term" value="P:response to toxic substance"/>
    <property type="evidence" value="ECO:0007669"/>
    <property type="project" value="TreeGrafter"/>
</dbReference>
<keyword evidence="2 4" id="KW-0378">Hydrolase</keyword>
<feature type="active site" evidence="5">
    <location>
        <position position="346"/>
    </location>
</feature>
<dbReference type="InterPro" id="IPR038765">
    <property type="entry name" value="Papain-like_cys_pep_sf"/>
</dbReference>
<keyword evidence="3 4" id="KW-0788">Thiol protease</keyword>
<feature type="chain" id="PRO_5018708570" description="Aminopeptidase" evidence="6">
    <location>
        <begin position="19"/>
        <end position="386"/>
    </location>
</feature>
<dbReference type="PIRSF" id="PIRSF005700">
    <property type="entry name" value="PepC"/>
    <property type="match status" value="1"/>
</dbReference>
<evidence type="ECO:0000313" key="7">
    <source>
        <dbReference type="EMBL" id="QAR31266.1"/>
    </source>
</evidence>
<dbReference type="Proteomes" id="UP000287701">
    <property type="component" value="Chromosome"/>
</dbReference>
<dbReference type="Pfam" id="PF03051">
    <property type="entry name" value="Peptidase_C1_2"/>
    <property type="match status" value="1"/>
</dbReference>
<feature type="signal peptide" evidence="6">
    <location>
        <begin position="1"/>
        <end position="18"/>
    </location>
</feature>
<dbReference type="OrthoDB" id="9814054at2"/>